<reference evidence="2" key="1">
    <citation type="submission" date="2023-04" db="EMBL/GenBank/DDBJ databases">
        <authorList>
            <consortium name="ELIXIR-Norway"/>
        </authorList>
    </citation>
    <scope>NUCLEOTIDE SEQUENCE [LARGE SCALE GENOMIC DNA]</scope>
</reference>
<evidence type="ECO:0000313" key="3">
    <source>
        <dbReference type="Proteomes" id="UP001176941"/>
    </source>
</evidence>
<feature type="region of interest" description="Disordered" evidence="1">
    <location>
        <begin position="48"/>
        <end position="81"/>
    </location>
</feature>
<evidence type="ECO:0000256" key="1">
    <source>
        <dbReference type="SAM" id="MobiDB-lite"/>
    </source>
</evidence>
<dbReference type="Proteomes" id="UP001176941">
    <property type="component" value="Chromosome 25"/>
</dbReference>
<organism evidence="2 3">
    <name type="scientific">Rangifer tarandus platyrhynchus</name>
    <name type="common">Svalbard reindeer</name>
    <dbReference type="NCBI Taxonomy" id="3082113"/>
    <lineage>
        <taxon>Eukaryota</taxon>
        <taxon>Metazoa</taxon>
        <taxon>Chordata</taxon>
        <taxon>Craniata</taxon>
        <taxon>Vertebrata</taxon>
        <taxon>Euteleostomi</taxon>
        <taxon>Mammalia</taxon>
        <taxon>Eutheria</taxon>
        <taxon>Laurasiatheria</taxon>
        <taxon>Artiodactyla</taxon>
        <taxon>Ruminantia</taxon>
        <taxon>Pecora</taxon>
        <taxon>Cervidae</taxon>
        <taxon>Odocoileinae</taxon>
        <taxon>Rangifer</taxon>
    </lineage>
</organism>
<proteinExistence type="predicted"/>
<name>A0ABN8YYS5_RANTA</name>
<keyword evidence="3" id="KW-1185">Reference proteome</keyword>
<accession>A0ABN8YYS5</accession>
<feature type="compositionally biased region" description="Basic and acidic residues" evidence="1">
    <location>
        <begin position="48"/>
        <end position="62"/>
    </location>
</feature>
<gene>
    <name evidence="2" type="ORF">MRATA1EN1_LOCUS14763</name>
</gene>
<dbReference type="EMBL" id="OX459961">
    <property type="protein sequence ID" value="CAI9165801.1"/>
    <property type="molecule type" value="Genomic_DNA"/>
</dbReference>
<sequence>MCPTEVPTPLPARSPEPWVSHVATPDEFELVALGSHLPGCGMALRRDHLEQGRTQEPPEHGGRCTRLRRARCPPPPQPRRAALASFSQVGRSSVPPLLFSAGLRVLTHPRLRRRDGVFQDVTFPPAGFPAL</sequence>
<protein>
    <submittedName>
        <fullName evidence="2">Uncharacterized protein</fullName>
    </submittedName>
</protein>
<evidence type="ECO:0000313" key="2">
    <source>
        <dbReference type="EMBL" id="CAI9165801.1"/>
    </source>
</evidence>